<keyword evidence="1" id="KW-0472">Membrane</keyword>
<accession>A0A6M1R850</accession>
<feature type="transmembrane region" description="Helical" evidence="1">
    <location>
        <begin position="137"/>
        <end position="169"/>
    </location>
</feature>
<feature type="transmembrane region" description="Helical" evidence="1">
    <location>
        <begin position="267"/>
        <end position="285"/>
    </location>
</feature>
<dbReference type="EMBL" id="JAALAA010000010">
    <property type="protein sequence ID" value="NGN93758.1"/>
    <property type="molecule type" value="Genomic_DNA"/>
</dbReference>
<organism evidence="3 4">
    <name type="scientific">Nocardioides turkmenicus</name>
    <dbReference type="NCBI Taxonomy" id="2711220"/>
    <lineage>
        <taxon>Bacteria</taxon>
        <taxon>Bacillati</taxon>
        <taxon>Actinomycetota</taxon>
        <taxon>Actinomycetes</taxon>
        <taxon>Propionibacteriales</taxon>
        <taxon>Nocardioidaceae</taxon>
        <taxon>Nocardioides</taxon>
    </lineage>
</organism>
<dbReference type="RefSeq" id="WP_165111489.1">
    <property type="nucleotide sequence ID" value="NZ_JAALAA010000010.1"/>
</dbReference>
<protein>
    <submittedName>
        <fullName evidence="3">DUF2157 domain-containing protein</fullName>
    </submittedName>
</protein>
<feature type="transmembrane region" description="Helical" evidence="1">
    <location>
        <begin position="238"/>
        <end position="260"/>
    </location>
</feature>
<feature type="transmembrane region" description="Helical" evidence="1">
    <location>
        <begin position="181"/>
        <end position="199"/>
    </location>
</feature>
<proteinExistence type="predicted"/>
<feature type="domain" description="DUF2157" evidence="2">
    <location>
        <begin position="21"/>
        <end position="152"/>
    </location>
</feature>
<keyword evidence="1" id="KW-1133">Transmembrane helix</keyword>
<comment type="caution">
    <text evidence="3">The sequence shown here is derived from an EMBL/GenBank/DDBJ whole genome shotgun (WGS) entry which is preliminary data.</text>
</comment>
<feature type="transmembrane region" description="Helical" evidence="1">
    <location>
        <begin position="300"/>
        <end position="319"/>
    </location>
</feature>
<dbReference type="AlphaFoldDB" id="A0A6M1R850"/>
<evidence type="ECO:0000313" key="4">
    <source>
        <dbReference type="Proteomes" id="UP000483261"/>
    </source>
</evidence>
<dbReference type="InterPro" id="IPR018677">
    <property type="entry name" value="DUF2157"/>
</dbReference>
<dbReference type="Proteomes" id="UP000483261">
    <property type="component" value="Unassembled WGS sequence"/>
</dbReference>
<keyword evidence="4" id="KW-1185">Reference proteome</keyword>
<feature type="transmembrane region" description="Helical" evidence="1">
    <location>
        <begin position="211"/>
        <end position="232"/>
    </location>
</feature>
<feature type="transmembrane region" description="Helical" evidence="1">
    <location>
        <begin position="356"/>
        <end position="373"/>
    </location>
</feature>
<name>A0A6M1R850_9ACTN</name>
<feature type="transmembrane region" description="Helical" evidence="1">
    <location>
        <begin position="52"/>
        <end position="70"/>
    </location>
</feature>
<evidence type="ECO:0000259" key="2">
    <source>
        <dbReference type="Pfam" id="PF09925"/>
    </source>
</evidence>
<reference evidence="3 4" key="1">
    <citation type="submission" date="2020-02" db="EMBL/GenBank/DDBJ databases">
        <title>Whole-genome analyses of novel actinobacteria.</title>
        <authorList>
            <person name="Sahin N."/>
        </authorList>
    </citation>
    <scope>NUCLEOTIDE SEQUENCE [LARGE SCALE GENOMIC DNA]</scope>
    <source>
        <strain evidence="3 4">KC13</strain>
    </source>
</reference>
<feature type="transmembrane region" description="Helical" evidence="1">
    <location>
        <begin position="328"/>
        <end position="350"/>
    </location>
</feature>
<dbReference type="Pfam" id="PF09925">
    <property type="entry name" value="DUF2157"/>
    <property type="match status" value="1"/>
</dbReference>
<feature type="transmembrane region" description="Helical" evidence="1">
    <location>
        <begin position="82"/>
        <end position="101"/>
    </location>
</feature>
<gene>
    <name evidence="3" type="ORF">G5C66_13515</name>
</gene>
<evidence type="ECO:0000256" key="1">
    <source>
        <dbReference type="SAM" id="Phobius"/>
    </source>
</evidence>
<evidence type="ECO:0000313" key="3">
    <source>
        <dbReference type="EMBL" id="NGN93758.1"/>
    </source>
</evidence>
<sequence length="389" mass="40377">MDTDVRPVAPRRLDWLSNEADRWVGDGILTEDAATRIKRQYVASHAGSLTRVISYLGGAFLGVGLLWLVATNLDELSPLVRFAGIAVIWLALTATAETLTLPRPLRGAFRGVAAMSLGGVVFQAAQSLQVPALEPSLVGVWGLGALLYAYASGGLAPLVVGIVTAMIWFDWQVVASSESTFAGVFAVLVGGVVATATAAQHDRGREAFAQAWRLAGGVLVLGGLFVAAIPQIGDRDLAWSPVLLGALAVAGLLVAAAVILTDGMSRWEVLASALIVPIGLALVAWDPQVDDLGAVSGEAWLSAFVSIAVYVVVAGAVAIDGSVRDRPLLVVLATGALIVFTTVQSFAVFAPIMSGATLFLLLGVLLLVTGFVFDRARRGVAANLSEALS</sequence>
<keyword evidence="1" id="KW-0812">Transmembrane</keyword>